<protein>
    <submittedName>
        <fullName evidence="3">Reverse transcriptase domain-containing protein</fullName>
    </submittedName>
</protein>
<evidence type="ECO:0000313" key="1">
    <source>
        <dbReference type="EMBL" id="VDO27137.1"/>
    </source>
</evidence>
<sequence length="105" mass="12005">MEEEPEQRAVLQHFIHSIFNDVRGGSRQRDSISPKLFSCTLEDVMRELEWEDVGVKIDGQQLQHLRFADDIELITPSISQAERMLAEFDCVCGNVGLQLNLMRSG</sequence>
<reference evidence="3" key="2">
    <citation type="submission" date="2019-09" db="UniProtKB">
        <authorList>
            <consortium name="WormBaseParasite"/>
        </authorList>
    </citation>
    <scope>IDENTIFICATION</scope>
</reference>
<keyword evidence="2" id="KW-1185">Reference proteome</keyword>
<evidence type="ECO:0000313" key="3">
    <source>
        <dbReference type="WBParaSite" id="HPBE_0000265901-mRNA-1"/>
    </source>
</evidence>
<evidence type="ECO:0000313" key="2">
    <source>
        <dbReference type="Proteomes" id="UP000050761"/>
    </source>
</evidence>
<name>A0A183F917_HELPZ</name>
<dbReference type="OrthoDB" id="410104at2759"/>
<reference evidence="1 2" key="1">
    <citation type="submission" date="2018-11" db="EMBL/GenBank/DDBJ databases">
        <authorList>
            <consortium name="Pathogen Informatics"/>
        </authorList>
    </citation>
    <scope>NUCLEOTIDE SEQUENCE [LARGE SCALE GENOMIC DNA]</scope>
</reference>
<proteinExistence type="predicted"/>
<dbReference type="AlphaFoldDB" id="A0A183F917"/>
<gene>
    <name evidence="1" type="ORF">HPBE_LOCUS2660</name>
</gene>
<dbReference type="Proteomes" id="UP000050761">
    <property type="component" value="Unassembled WGS sequence"/>
</dbReference>
<accession>A0A3P7UXW6</accession>
<dbReference type="WBParaSite" id="HPBE_0000265901-mRNA-1">
    <property type="protein sequence ID" value="HPBE_0000265901-mRNA-1"/>
    <property type="gene ID" value="HPBE_0000265901"/>
</dbReference>
<organism evidence="2 3">
    <name type="scientific">Heligmosomoides polygyrus</name>
    <name type="common">Parasitic roundworm</name>
    <dbReference type="NCBI Taxonomy" id="6339"/>
    <lineage>
        <taxon>Eukaryota</taxon>
        <taxon>Metazoa</taxon>
        <taxon>Ecdysozoa</taxon>
        <taxon>Nematoda</taxon>
        <taxon>Chromadorea</taxon>
        <taxon>Rhabditida</taxon>
        <taxon>Rhabditina</taxon>
        <taxon>Rhabditomorpha</taxon>
        <taxon>Strongyloidea</taxon>
        <taxon>Heligmosomidae</taxon>
        <taxon>Heligmosomoides</taxon>
    </lineage>
</organism>
<accession>A0A183F917</accession>
<dbReference type="EMBL" id="UZAH01004459">
    <property type="protein sequence ID" value="VDO27137.1"/>
    <property type="molecule type" value="Genomic_DNA"/>
</dbReference>